<evidence type="ECO:0000313" key="3">
    <source>
        <dbReference type="Proteomes" id="UP000075883"/>
    </source>
</evidence>
<reference evidence="2" key="2">
    <citation type="submission" date="2020-05" db="UniProtKB">
        <authorList>
            <consortium name="EnsemblMetazoa"/>
        </authorList>
    </citation>
    <scope>IDENTIFICATION</scope>
    <source>
        <strain evidence="2">A-37</strain>
    </source>
</reference>
<proteinExistence type="predicted"/>
<dbReference type="AlphaFoldDB" id="A0A182M140"/>
<dbReference type="Proteomes" id="UP000075883">
    <property type="component" value="Unassembled WGS sequence"/>
</dbReference>
<protein>
    <recommendedName>
        <fullName evidence="4">Pre-C2HC domain-containing protein</fullName>
    </recommendedName>
</protein>
<dbReference type="EMBL" id="AXCM01018270">
    <property type="status" value="NOT_ANNOTATED_CDS"/>
    <property type="molecule type" value="Genomic_DNA"/>
</dbReference>
<organism evidence="2 3">
    <name type="scientific">Anopheles culicifacies</name>
    <dbReference type="NCBI Taxonomy" id="139723"/>
    <lineage>
        <taxon>Eukaryota</taxon>
        <taxon>Metazoa</taxon>
        <taxon>Ecdysozoa</taxon>
        <taxon>Arthropoda</taxon>
        <taxon>Hexapoda</taxon>
        <taxon>Insecta</taxon>
        <taxon>Pterygota</taxon>
        <taxon>Neoptera</taxon>
        <taxon>Endopterygota</taxon>
        <taxon>Diptera</taxon>
        <taxon>Nematocera</taxon>
        <taxon>Culicoidea</taxon>
        <taxon>Culicidae</taxon>
        <taxon>Anophelinae</taxon>
        <taxon>Anopheles</taxon>
        <taxon>culicifacies species complex</taxon>
    </lineage>
</organism>
<keyword evidence="3" id="KW-1185">Reference proteome</keyword>
<evidence type="ECO:0000256" key="1">
    <source>
        <dbReference type="SAM" id="MobiDB-lite"/>
    </source>
</evidence>
<name>A0A182M140_9DIPT</name>
<feature type="compositionally biased region" description="Basic residues" evidence="1">
    <location>
        <begin position="12"/>
        <end position="21"/>
    </location>
</feature>
<feature type="region of interest" description="Disordered" evidence="1">
    <location>
        <begin position="376"/>
        <end position="411"/>
    </location>
</feature>
<feature type="region of interest" description="Disordered" evidence="1">
    <location>
        <begin position="1"/>
        <end position="37"/>
    </location>
</feature>
<evidence type="ECO:0000313" key="2">
    <source>
        <dbReference type="EnsemblMetazoa" id="ACUA006899-PA"/>
    </source>
</evidence>
<dbReference type="STRING" id="139723.A0A182M140"/>
<dbReference type="VEuPathDB" id="VectorBase:ACUA006899"/>
<sequence>MASWQTVGSPRGRTKTKKRKRSELPKAGNDEDKETIGIGRKRVASRNLAATMAAMYNGNVKVKVTPASEADMNTIDDGARTTTETTLPGKDRIPPIMVRNINEEQYSSLCASAHQGEIVAFFNFTADNFCRITCKTRKDHEAVKCLLASYNLEFFTHDFPADKPFQVMLKGLRFGNATLVKSLIKERGFHPIQVRELQIGATSKTASKMFVVAFKKGITTLEEVQTIDYLNYTSVKWERYMPRRDEVQQCQNCLSFGHGSNNCAMHARCAKCAGKHLTRQCGVELEDKRICANCSGNHSPRNPNCPARVEYLKKKNASKVQTTKQRFVPAPLPRESAWHQPLQWMQNTLQPKQQTEAANQHICMCPGCPKRVVLQQKQQQQHQQQLRQHQHRQQQTRHHHPTHQQPISSHQ</sequence>
<accession>A0A182M140</accession>
<reference evidence="3" key="1">
    <citation type="submission" date="2013-09" db="EMBL/GenBank/DDBJ databases">
        <title>The Genome Sequence of Anopheles culicifacies species A.</title>
        <authorList>
            <consortium name="The Broad Institute Genomics Platform"/>
            <person name="Neafsey D.E."/>
            <person name="Besansky N."/>
            <person name="Howell P."/>
            <person name="Walton C."/>
            <person name="Young S.K."/>
            <person name="Zeng Q."/>
            <person name="Gargeya S."/>
            <person name="Fitzgerald M."/>
            <person name="Haas B."/>
            <person name="Abouelleil A."/>
            <person name="Allen A.W."/>
            <person name="Alvarado L."/>
            <person name="Arachchi H.M."/>
            <person name="Berlin A.M."/>
            <person name="Chapman S.B."/>
            <person name="Gainer-Dewar J."/>
            <person name="Goldberg J."/>
            <person name="Griggs A."/>
            <person name="Gujja S."/>
            <person name="Hansen M."/>
            <person name="Howarth C."/>
            <person name="Imamovic A."/>
            <person name="Ireland A."/>
            <person name="Larimer J."/>
            <person name="McCowan C."/>
            <person name="Murphy C."/>
            <person name="Pearson M."/>
            <person name="Poon T.W."/>
            <person name="Priest M."/>
            <person name="Roberts A."/>
            <person name="Saif S."/>
            <person name="Shea T."/>
            <person name="Sisk P."/>
            <person name="Sykes S."/>
            <person name="Wortman J."/>
            <person name="Nusbaum C."/>
            <person name="Birren B."/>
        </authorList>
    </citation>
    <scope>NUCLEOTIDE SEQUENCE [LARGE SCALE GENOMIC DNA]</scope>
    <source>
        <strain evidence="3">A-37</strain>
    </source>
</reference>
<dbReference type="EnsemblMetazoa" id="ACUA006899-RA">
    <property type="protein sequence ID" value="ACUA006899-PA"/>
    <property type="gene ID" value="ACUA006899"/>
</dbReference>
<feature type="compositionally biased region" description="Low complexity" evidence="1">
    <location>
        <begin position="376"/>
        <end position="387"/>
    </location>
</feature>
<feature type="compositionally biased region" description="Basic residues" evidence="1">
    <location>
        <begin position="388"/>
        <end position="402"/>
    </location>
</feature>
<evidence type="ECO:0008006" key="4">
    <source>
        <dbReference type="Google" id="ProtNLM"/>
    </source>
</evidence>